<sequence>MIYGIGDLHLDHTKAKPMNIFGENWVNHDEKIYKSWEKMIKDDDLVLLPGDISWALKLSEAYHDLKMIDDLPGYKVITKGNHDYWWTGPKKLKELNLKTITFIQNNSFVYNNIGIGGTRGWISEDYEGFSSQDRKIFNRELNRLELSLSSIVDKVDFKIAMLHYPPFNMDKSPNEFVDLMVNYKVDICIYGHLHAEGHRFAVEGNILGIQFYCVSSDFIDFKPKKIFNGRY</sequence>
<evidence type="ECO:0000313" key="2">
    <source>
        <dbReference type="EMBL" id="SDX71533.1"/>
    </source>
</evidence>
<keyword evidence="3" id="KW-1185">Reference proteome</keyword>
<evidence type="ECO:0000259" key="1">
    <source>
        <dbReference type="Pfam" id="PF00149"/>
    </source>
</evidence>
<dbReference type="OrthoDB" id="8610138at2"/>
<proteinExistence type="predicted"/>
<organism evidence="2 3">
    <name type="scientific">Tepidimicrobium xylanilyticum</name>
    <dbReference type="NCBI Taxonomy" id="1123352"/>
    <lineage>
        <taxon>Bacteria</taxon>
        <taxon>Bacillati</taxon>
        <taxon>Bacillota</taxon>
        <taxon>Tissierellia</taxon>
        <taxon>Tissierellales</taxon>
        <taxon>Tepidimicrobiaceae</taxon>
        <taxon>Tepidimicrobium</taxon>
    </lineage>
</organism>
<dbReference type="AlphaFoldDB" id="A0A1H3DYL6"/>
<dbReference type="EMBL" id="FNNG01000017">
    <property type="protein sequence ID" value="SDX71533.1"/>
    <property type="molecule type" value="Genomic_DNA"/>
</dbReference>
<name>A0A1H3DYL6_9FIRM</name>
<dbReference type="SUPFAM" id="SSF56300">
    <property type="entry name" value="Metallo-dependent phosphatases"/>
    <property type="match status" value="1"/>
</dbReference>
<feature type="domain" description="Calcineurin-like phosphoesterase" evidence="1">
    <location>
        <begin position="2"/>
        <end position="195"/>
    </location>
</feature>
<dbReference type="InterPro" id="IPR051158">
    <property type="entry name" value="Metallophosphoesterase_sf"/>
</dbReference>
<dbReference type="InterPro" id="IPR014578">
    <property type="entry name" value="Pesterase_CT488"/>
</dbReference>
<dbReference type="Pfam" id="PF00149">
    <property type="entry name" value="Metallophos"/>
    <property type="match status" value="1"/>
</dbReference>
<dbReference type="InterPro" id="IPR029052">
    <property type="entry name" value="Metallo-depent_PP-like"/>
</dbReference>
<dbReference type="PANTHER" id="PTHR31302">
    <property type="entry name" value="TRANSMEMBRANE PROTEIN WITH METALLOPHOSPHOESTERASE DOMAIN-RELATED"/>
    <property type="match status" value="1"/>
</dbReference>
<dbReference type="InterPro" id="IPR004843">
    <property type="entry name" value="Calcineurin-like_PHP"/>
</dbReference>
<gene>
    <name evidence="2" type="ORF">SAMN05660923_02790</name>
</gene>
<dbReference type="Proteomes" id="UP000198828">
    <property type="component" value="Unassembled WGS sequence"/>
</dbReference>
<dbReference type="PANTHER" id="PTHR31302:SF22">
    <property type="entry name" value="PHOSPHOESTERASE"/>
    <property type="match status" value="1"/>
</dbReference>
<dbReference type="GO" id="GO:0016787">
    <property type="term" value="F:hydrolase activity"/>
    <property type="evidence" value="ECO:0007669"/>
    <property type="project" value="InterPro"/>
</dbReference>
<evidence type="ECO:0000313" key="3">
    <source>
        <dbReference type="Proteomes" id="UP000198828"/>
    </source>
</evidence>
<dbReference type="RefSeq" id="WP_093754703.1">
    <property type="nucleotide sequence ID" value="NZ_BSYN01000005.1"/>
</dbReference>
<accession>A0A1H3DYL6</accession>
<dbReference type="PIRSF" id="PIRSF033094">
    <property type="entry name" value="Pesterase_CT488"/>
    <property type="match status" value="1"/>
</dbReference>
<reference evidence="2 3" key="1">
    <citation type="submission" date="2016-10" db="EMBL/GenBank/DDBJ databases">
        <authorList>
            <person name="de Groot N.N."/>
        </authorList>
    </citation>
    <scope>NUCLEOTIDE SEQUENCE [LARGE SCALE GENOMIC DNA]</scope>
    <source>
        <strain evidence="2 3">DSM 23310</strain>
    </source>
</reference>
<protein>
    <recommendedName>
        <fullName evidence="1">Calcineurin-like phosphoesterase domain-containing protein</fullName>
    </recommendedName>
</protein>
<dbReference type="Gene3D" id="3.60.21.10">
    <property type="match status" value="1"/>
</dbReference>